<dbReference type="STRING" id="225164.V4B8I1"/>
<dbReference type="FunFam" id="1.10.510.10:FF:000401">
    <property type="entry name" value="serine/threonine-protein kinase haspin"/>
    <property type="match status" value="1"/>
</dbReference>
<keyword evidence="10" id="KW-0067">ATP-binding</keyword>
<dbReference type="PANTHER" id="PTHR24419">
    <property type="entry name" value="INTERLEUKIN-1 RECEPTOR-ASSOCIATED KINASE"/>
    <property type="match status" value="1"/>
</dbReference>
<evidence type="ECO:0000256" key="3">
    <source>
        <dbReference type="ARBA" id="ARBA00012513"/>
    </source>
</evidence>
<dbReference type="SMART" id="SM01331">
    <property type="entry name" value="DUF3635"/>
    <property type="match status" value="1"/>
</dbReference>
<dbReference type="GO" id="GO:0005524">
    <property type="term" value="F:ATP binding"/>
    <property type="evidence" value="ECO:0007669"/>
    <property type="project" value="UniProtKB-KW"/>
</dbReference>
<proteinExistence type="predicted"/>
<evidence type="ECO:0000256" key="8">
    <source>
        <dbReference type="ARBA" id="ARBA00022741"/>
    </source>
</evidence>
<sequence length="233" mass="27144">CVKGCYPKQLLKQWDDYDERKVSENDRPGIFKDDQLFIVFEFADGGCDLSAFQFDNPNQAKSVLIQTAYALAVAEEAFEFEHRDLHIGNVLVKATEDRTVDCTIDGHKVSIETNGVHIFIIDFTMSRLKKDGVIIHCNLADDKTLFEGEGDYQFDIYRLMKEHNGNKWDDFKPYSNIFWLHYLTDCILKKKRFKSNTRVDREVLKDIRQLFKELLDYGSAKDLVINSEFFNPS</sequence>
<name>V4B8I1_LOTGI</name>
<dbReference type="InterPro" id="IPR024604">
    <property type="entry name" value="GSG2_C"/>
</dbReference>
<dbReference type="SUPFAM" id="SSF56112">
    <property type="entry name" value="Protein kinase-like (PK-like)"/>
    <property type="match status" value="1"/>
</dbReference>
<keyword evidence="8" id="KW-0547">Nucleotide-binding</keyword>
<dbReference type="GO" id="GO:0005737">
    <property type="term" value="C:cytoplasm"/>
    <property type="evidence" value="ECO:0007669"/>
    <property type="project" value="UniProtKB-SubCell"/>
</dbReference>
<dbReference type="CTD" id="20233133"/>
<dbReference type="OMA" id="LCECANI"/>
<dbReference type="InterPro" id="IPR011009">
    <property type="entry name" value="Kinase-like_dom_sf"/>
</dbReference>
<accession>V4B8I1</accession>
<keyword evidence="7" id="KW-0808">Transferase</keyword>
<reference evidence="14 15" key="1">
    <citation type="journal article" date="2013" name="Nature">
        <title>Insights into bilaterian evolution from three spiralian genomes.</title>
        <authorList>
            <person name="Simakov O."/>
            <person name="Marletaz F."/>
            <person name="Cho S.J."/>
            <person name="Edsinger-Gonzales E."/>
            <person name="Havlak P."/>
            <person name="Hellsten U."/>
            <person name="Kuo D.H."/>
            <person name="Larsson T."/>
            <person name="Lv J."/>
            <person name="Arendt D."/>
            <person name="Savage R."/>
            <person name="Osoegawa K."/>
            <person name="de Jong P."/>
            <person name="Grimwood J."/>
            <person name="Chapman J.A."/>
            <person name="Shapiro H."/>
            <person name="Aerts A."/>
            <person name="Otillar R.P."/>
            <person name="Terry A.Y."/>
            <person name="Boore J.L."/>
            <person name="Grigoriev I.V."/>
            <person name="Lindberg D.R."/>
            <person name="Seaver E.C."/>
            <person name="Weisblat D.A."/>
            <person name="Putnam N.H."/>
            <person name="Rokhsar D.S."/>
        </authorList>
    </citation>
    <scope>NUCLEOTIDE SEQUENCE [LARGE SCALE GENOMIC DNA]</scope>
</reference>
<evidence type="ECO:0000256" key="9">
    <source>
        <dbReference type="ARBA" id="ARBA00022777"/>
    </source>
</evidence>
<evidence type="ECO:0000313" key="15">
    <source>
        <dbReference type="Proteomes" id="UP000030746"/>
    </source>
</evidence>
<dbReference type="OrthoDB" id="21018at2759"/>
<dbReference type="Pfam" id="PF12330">
    <property type="entry name" value="Haspin_kinase"/>
    <property type="match status" value="1"/>
</dbReference>
<comment type="subcellular location">
    <subcellularLocation>
        <location evidence="1">Chromosome</location>
    </subcellularLocation>
    <subcellularLocation>
        <location evidence="2">Cytoplasm</location>
    </subcellularLocation>
</comment>
<comment type="catalytic activity">
    <reaction evidence="12">
        <text>L-seryl-[protein] + ATP = O-phospho-L-seryl-[protein] + ADP + H(+)</text>
        <dbReference type="Rhea" id="RHEA:17989"/>
        <dbReference type="Rhea" id="RHEA-COMP:9863"/>
        <dbReference type="Rhea" id="RHEA-COMP:11604"/>
        <dbReference type="ChEBI" id="CHEBI:15378"/>
        <dbReference type="ChEBI" id="CHEBI:29999"/>
        <dbReference type="ChEBI" id="CHEBI:30616"/>
        <dbReference type="ChEBI" id="CHEBI:83421"/>
        <dbReference type="ChEBI" id="CHEBI:456216"/>
        <dbReference type="EC" id="2.7.11.1"/>
    </reaction>
</comment>
<keyword evidence="6" id="KW-0723">Serine/threonine-protein kinase</keyword>
<dbReference type="AlphaFoldDB" id="V4B8I1"/>
<keyword evidence="15" id="KW-1185">Reference proteome</keyword>
<evidence type="ECO:0000256" key="1">
    <source>
        <dbReference type="ARBA" id="ARBA00004286"/>
    </source>
</evidence>
<evidence type="ECO:0000256" key="6">
    <source>
        <dbReference type="ARBA" id="ARBA00022527"/>
    </source>
</evidence>
<evidence type="ECO:0000256" key="4">
    <source>
        <dbReference type="ARBA" id="ARBA00022454"/>
    </source>
</evidence>
<feature type="non-terminal residue" evidence="14">
    <location>
        <position position="1"/>
    </location>
</feature>
<dbReference type="Proteomes" id="UP000030746">
    <property type="component" value="Unassembled WGS sequence"/>
</dbReference>
<dbReference type="RefSeq" id="XP_009064189.1">
    <property type="nucleotide sequence ID" value="XM_009065941.1"/>
</dbReference>
<dbReference type="GO" id="GO:0072354">
    <property type="term" value="F:histone H3T3 kinase activity"/>
    <property type="evidence" value="ECO:0007669"/>
    <property type="project" value="TreeGrafter"/>
</dbReference>
<dbReference type="GO" id="GO:0005694">
    <property type="term" value="C:chromosome"/>
    <property type="evidence" value="ECO:0007669"/>
    <property type="project" value="UniProtKB-SubCell"/>
</dbReference>
<keyword evidence="9" id="KW-0418">Kinase</keyword>
<dbReference type="Gene3D" id="3.30.200.20">
    <property type="entry name" value="Phosphorylase Kinase, domain 1"/>
    <property type="match status" value="1"/>
</dbReference>
<dbReference type="Gene3D" id="1.10.510.10">
    <property type="entry name" value="Transferase(Phosphotransferase) domain 1"/>
    <property type="match status" value="1"/>
</dbReference>
<gene>
    <name evidence="14" type="ORF">LOTGIDRAFT_130985</name>
</gene>
<dbReference type="HOGENOM" id="CLU_019002_0_0_1"/>
<keyword evidence="4" id="KW-0158">Chromosome</keyword>
<evidence type="ECO:0000256" key="12">
    <source>
        <dbReference type="ARBA" id="ARBA00048679"/>
    </source>
</evidence>
<dbReference type="PANTHER" id="PTHR24419:SF18">
    <property type="entry name" value="SERINE_THREONINE-PROTEIN KINASE HASPIN"/>
    <property type="match status" value="1"/>
</dbReference>
<evidence type="ECO:0000256" key="5">
    <source>
        <dbReference type="ARBA" id="ARBA00022490"/>
    </source>
</evidence>
<feature type="domain" description="Serine/threonine-protein kinase haspin C-terminal" evidence="13">
    <location>
        <begin position="143"/>
        <end position="230"/>
    </location>
</feature>
<dbReference type="KEGG" id="lgi:LOTGIDRAFT_130985"/>
<dbReference type="GO" id="GO:0005634">
    <property type="term" value="C:nucleus"/>
    <property type="evidence" value="ECO:0007669"/>
    <property type="project" value="TreeGrafter"/>
</dbReference>
<organism evidence="14 15">
    <name type="scientific">Lottia gigantea</name>
    <name type="common">Giant owl limpet</name>
    <dbReference type="NCBI Taxonomy" id="225164"/>
    <lineage>
        <taxon>Eukaryota</taxon>
        <taxon>Metazoa</taxon>
        <taxon>Spiralia</taxon>
        <taxon>Lophotrochozoa</taxon>
        <taxon>Mollusca</taxon>
        <taxon>Gastropoda</taxon>
        <taxon>Patellogastropoda</taxon>
        <taxon>Lottioidea</taxon>
        <taxon>Lottiidae</taxon>
        <taxon>Lottia</taxon>
    </lineage>
</organism>
<evidence type="ECO:0000256" key="11">
    <source>
        <dbReference type="ARBA" id="ARBA00047899"/>
    </source>
</evidence>
<dbReference type="EC" id="2.7.11.1" evidence="3"/>
<evidence type="ECO:0000256" key="10">
    <source>
        <dbReference type="ARBA" id="ARBA00022840"/>
    </source>
</evidence>
<evidence type="ECO:0000313" key="14">
    <source>
        <dbReference type="EMBL" id="ESO85044.1"/>
    </source>
</evidence>
<evidence type="ECO:0000256" key="2">
    <source>
        <dbReference type="ARBA" id="ARBA00004496"/>
    </source>
</evidence>
<dbReference type="EMBL" id="KB203331">
    <property type="protein sequence ID" value="ESO85044.1"/>
    <property type="molecule type" value="Genomic_DNA"/>
</dbReference>
<comment type="catalytic activity">
    <reaction evidence="11">
        <text>L-threonyl-[protein] + ATP = O-phospho-L-threonyl-[protein] + ADP + H(+)</text>
        <dbReference type="Rhea" id="RHEA:46608"/>
        <dbReference type="Rhea" id="RHEA-COMP:11060"/>
        <dbReference type="Rhea" id="RHEA-COMP:11605"/>
        <dbReference type="ChEBI" id="CHEBI:15378"/>
        <dbReference type="ChEBI" id="CHEBI:30013"/>
        <dbReference type="ChEBI" id="CHEBI:30616"/>
        <dbReference type="ChEBI" id="CHEBI:61977"/>
        <dbReference type="ChEBI" id="CHEBI:456216"/>
        <dbReference type="EC" id="2.7.11.1"/>
    </reaction>
</comment>
<evidence type="ECO:0000259" key="13">
    <source>
        <dbReference type="SMART" id="SM01331"/>
    </source>
</evidence>
<evidence type="ECO:0000256" key="7">
    <source>
        <dbReference type="ARBA" id="ARBA00022679"/>
    </source>
</evidence>
<dbReference type="GO" id="GO:0035556">
    <property type="term" value="P:intracellular signal transduction"/>
    <property type="evidence" value="ECO:0007669"/>
    <property type="project" value="TreeGrafter"/>
</dbReference>
<dbReference type="GO" id="GO:0000278">
    <property type="term" value="P:mitotic cell cycle"/>
    <property type="evidence" value="ECO:0007669"/>
    <property type="project" value="TreeGrafter"/>
</dbReference>
<protein>
    <recommendedName>
        <fullName evidence="3">non-specific serine/threonine protein kinase</fullName>
        <ecNumber evidence="3">2.7.11.1</ecNumber>
    </recommendedName>
</protein>
<keyword evidence="5" id="KW-0963">Cytoplasm</keyword>
<dbReference type="GeneID" id="20233133"/>